<dbReference type="InterPro" id="IPR011989">
    <property type="entry name" value="ARM-like"/>
</dbReference>
<evidence type="ECO:0000313" key="3">
    <source>
        <dbReference type="EMBL" id="MBA0735286.1"/>
    </source>
</evidence>
<evidence type="ECO:0000313" key="4">
    <source>
        <dbReference type="Proteomes" id="UP000593579"/>
    </source>
</evidence>
<dbReference type="GO" id="GO:0005874">
    <property type="term" value="C:microtubule"/>
    <property type="evidence" value="ECO:0007669"/>
    <property type="project" value="InterPro"/>
</dbReference>
<feature type="compositionally biased region" description="Basic and acidic residues" evidence="1">
    <location>
        <begin position="378"/>
        <end position="398"/>
    </location>
</feature>
<dbReference type="PANTHER" id="PTHR31355">
    <property type="entry name" value="MICROTUBULE-ASSOCIATED PROTEIN TORTIFOLIA1"/>
    <property type="match status" value="1"/>
</dbReference>
<feature type="domain" description="TORTIFOLIA1/SINE1-2 N-terminal" evidence="2">
    <location>
        <begin position="5"/>
        <end position="278"/>
    </location>
</feature>
<comment type="caution">
    <text evidence="3">The sequence shown here is derived from an EMBL/GenBank/DDBJ whole genome shotgun (WGS) entry which is preliminary data.</text>
</comment>
<dbReference type="GO" id="GO:0008017">
    <property type="term" value="F:microtubule binding"/>
    <property type="evidence" value="ECO:0007669"/>
    <property type="project" value="InterPro"/>
</dbReference>
<protein>
    <recommendedName>
        <fullName evidence="2">TORTIFOLIA1/SINE1-2 N-terminal domain-containing protein</fullName>
    </recommendedName>
</protein>
<feature type="compositionally biased region" description="Basic and acidic residues" evidence="1">
    <location>
        <begin position="353"/>
        <end position="362"/>
    </location>
</feature>
<name>A0A7J9BGH9_GOSGO</name>
<organism evidence="3 4">
    <name type="scientific">Gossypium gossypioides</name>
    <name type="common">Mexican cotton</name>
    <name type="synonym">Selera gossypioides</name>
    <dbReference type="NCBI Taxonomy" id="34282"/>
    <lineage>
        <taxon>Eukaryota</taxon>
        <taxon>Viridiplantae</taxon>
        <taxon>Streptophyta</taxon>
        <taxon>Embryophyta</taxon>
        <taxon>Tracheophyta</taxon>
        <taxon>Spermatophyta</taxon>
        <taxon>Magnoliopsida</taxon>
        <taxon>eudicotyledons</taxon>
        <taxon>Gunneridae</taxon>
        <taxon>Pentapetalae</taxon>
        <taxon>rosids</taxon>
        <taxon>malvids</taxon>
        <taxon>Malvales</taxon>
        <taxon>Malvaceae</taxon>
        <taxon>Malvoideae</taxon>
        <taxon>Gossypium</taxon>
    </lineage>
</organism>
<keyword evidence="4" id="KW-1185">Reference proteome</keyword>
<reference evidence="3 4" key="1">
    <citation type="journal article" date="2019" name="Genome Biol. Evol.">
        <title>Insights into the evolution of the New World diploid cottons (Gossypium, subgenus Houzingenia) based on genome sequencing.</title>
        <authorList>
            <person name="Grover C.E."/>
            <person name="Arick M.A. 2nd"/>
            <person name="Thrash A."/>
            <person name="Conover J.L."/>
            <person name="Sanders W.S."/>
            <person name="Peterson D.G."/>
            <person name="Frelichowski J.E."/>
            <person name="Scheffler J.A."/>
            <person name="Scheffler B.E."/>
            <person name="Wendel J.F."/>
        </authorList>
    </citation>
    <scope>NUCLEOTIDE SEQUENCE [LARGE SCALE GENOMIC DNA]</scope>
    <source>
        <strain evidence="3">5</strain>
        <tissue evidence="3">Leaf</tissue>
    </source>
</reference>
<dbReference type="AlphaFoldDB" id="A0A7J9BGH9"/>
<dbReference type="InterPro" id="IPR057600">
    <property type="entry name" value="TORTIFOLIA1/SINE1-2_N"/>
</dbReference>
<dbReference type="InterPro" id="IPR033337">
    <property type="entry name" value="TORTIFOLIA1/SINE1-2"/>
</dbReference>
<feature type="compositionally biased region" description="Polar residues" evidence="1">
    <location>
        <begin position="325"/>
        <end position="336"/>
    </location>
</feature>
<dbReference type="EMBL" id="JABEZY010000003">
    <property type="protein sequence ID" value="MBA0735286.1"/>
    <property type="molecule type" value="Genomic_DNA"/>
</dbReference>
<dbReference type="SUPFAM" id="SSF48371">
    <property type="entry name" value="ARM repeat"/>
    <property type="match status" value="1"/>
</dbReference>
<accession>A0A7J9BGH9</accession>
<dbReference type="PANTHER" id="PTHR31355:SF8">
    <property type="entry name" value="TORTIFOLIA1-LIKE PROTEIN 3"/>
    <property type="match status" value="1"/>
</dbReference>
<gene>
    <name evidence="3" type="ORF">Gogos_019148</name>
</gene>
<evidence type="ECO:0000256" key="1">
    <source>
        <dbReference type="SAM" id="MobiDB-lite"/>
    </source>
</evidence>
<proteinExistence type="predicted"/>
<evidence type="ECO:0000259" key="2">
    <source>
        <dbReference type="Pfam" id="PF24714"/>
    </source>
</evidence>
<dbReference type="Proteomes" id="UP000593579">
    <property type="component" value="Unassembled WGS sequence"/>
</dbReference>
<dbReference type="InterPro" id="IPR016024">
    <property type="entry name" value="ARM-type_fold"/>
</dbReference>
<dbReference type="OrthoDB" id="1904066at2759"/>
<dbReference type="Gene3D" id="1.25.10.10">
    <property type="entry name" value="Leucine-rich Repeat Variant"/>
    <property type="match status" value="1"/>
</dbReference>
<sequence length="594" mass="64167">MAQPFKLKVNTLLNKLGDRDTFSLAAAELDSIATNLDATSLPTFISCILAVDSSDKSGVRKQCVKLISVLAVTYPNSLPHFLPKILSSLLRRLRDPNSVVRSACVDAVSALSVNLTKCNFSSSFLKPLSDALFTEQEPNAQIGAALCLAAAIDGSPDPDPVRLGKMLTKLEKLVKVDGYKAKAAVLVVIGSVIGSGGASNLGDEMMKALVGCLIGFLSSHDWAARKGAAEALGRLAVVERDSLTELKAGCMKVFEARRFDKVKAAREVMNQMLEAWKQVPDVSEEASPPPRSQASSRENASDGCRPPGAKISSNADIAVKKPTSTKRSTPPDSSFATPGRKRNPLKATTQETNGKKPLDWRVDIASPLAATVPGARENGFKERRNNENARSAKSEIRRSLFSNKNSDDKTHKISGSKSGSRVAPCQEKIPESTVVVSNASENLSSNHKDCEDLSLIRTQLVQIEKQQSSLLDLLQRFICSSQNGMNSLETRVHGLELALDEISYDLAVSTGRMSTSSRTTCCLLPAAGFLRSKFWRKKGMNTSGTSRFSTSSCTLSAAATHYRAYRNCNETFENHRLRLQGGGGFITNPLAEIR</sequence>
<dbReference type="FunFam" id="1.25.10.10:FF:000549">
    <property type="entry name" value="ARM repeat superfamily protein"/>
    <property type="match status" value="1"/>
</dbReference>
<feature type="region of interest" description="Disordered" evidence="1">
    <location>
        <begin position="279"/>
        <end position="429"/>
    </location>
</feature>
<dbReference type="Pfam" id="PF24714">
    <property type="entry name" value="TOR1L1_N"/>
    <property type="match status" value="1"/>
</dbReference>